<accession>A0A9W7A2U3</accession>
<sequence length="384" mass="43513">MGRSKMYRLRMWWLLCKGRKYSSSSGQSPEEMLSQSTEGGTTFPDAERLACLTQDFEAGEVDVESEVEAENDMIEVVEEYKSTEDEEEEEILVEEEEVDEDVQEEDIENATFVLRDLTLTPTPSSDNSESEEAPVETDKTEHEELSELMVFKPKPNEHKYPELTTDEDDSISGLSSLVQRVAKKEVQTQRLQRVTNLAGSSIKLQHSHSSYQNSQNNYDADTEPEKCEVSDDSSQEYEEVDGGLIRISVERNVVIEDRPKPPPQFLPSVPYNEQHFICSCQRASCFGCRPVFAGEGQNEIQFVPSHSTDGGEDDDVTHFELDNDHMLEKVRTISFADEVHSKDLDSLGLDGVNDRNFDSDRTFQGSSSGSIETFEYENVYDNEL</sequence>
<feature type="region of interest" description="Disordered" evidence="1">
    <location>
        <begin position="80"/>
        <end position="104"/>
    </location>
</feature>
<evidence type="ECO:0000313" key="3">
    <source>
        <dbReference type="Proteomes" id="UP001165122"/>
    </source>
</evidence>
<feature type="region of interest" description="Disordered" evidence="1">
    <location>
        <begin position="204"/>
        <end position="235"/>
    </location>
</feature>
<feature type="region of interest" description="Disordered" evidence="1">
    <location>
        <begin position="20"/>
        <end position="45"/>
    </location>
</feature>
<comment type="caution">
    <text evidence="2">The sequence shown here is derived from an EMBL/GenBank/DDBJ whole genome shotgun (WGS) entry which is preliminary data.</text>
</comment>
<dbReference type="EMBL" id="BRXW01000504">
    <property type="protein sequence ID" value="GMH60969.1"/>
    <property type="molecule type" value="Genomic_DNA"/>
</dbReference>
<dbReference type="Proteomes" id="UP001165122">
    <property type="component" value="Unassembled WGS sequence"/>
</dbReference>
<feature type="region of interest" description="Disordered" evidence="1">
    <location>
        <begin position="118"/>
        <end position="140"/>
    </location>
</feature>
<feature type="compositionally biased region" description="Low complexity" evidence="1">
    <location>
        <begin position="207"/>
        <end position="218"/>
    </location>
</feature>
<reference evidence="3" key="1">
    <citation type="journal article" date="2023" name="Commun. Biol.">
        <title>Genome analysis of Parmales, the sister group of diatoms, reveals the evolutionary specialization of diatoms from phago-mixotrophs to photoautotrophs.</title>
        <authorList>
            <person name="Ban H."/>
            <person name="Sato S."/>
            <person name="Yoshikawa S."/>
            <person name="Yamada K."/>
            <person name="Nakamura Y."/>
            <person name="Ichinomiya M."/>
            <person name="Sato N."/>
            <person name="Blanc-Mathieu R."/>
            <person name="Endo H."/>
            <person name="Kuwata A."/>
            <person name="Ogata H."/>
        </authorList>
    </citation>
    <scope>NUCLEOTIDE SEQUENCE [LARGE SCALE GENOMIC DNA]</scope>
    <source>
        <strain evidence="3">NIES 3700</strain>
    </source>
</reference>
<evidence type="ECO:0000313" key="2">
    <source>
        <dbReference type="EMBL" id="GMH60969.1"/>
    </source>
</evidence>
<feature type="compositionally biased region" description="Polar residues" evidence="1">
    <location>
        <begin position="21"/>
        <end position="40"/>
    </location>
</feature>
<protein>
    <submittedName>
        <fullName evidence="2">Uncharacterized protein</fullName>
    </submittedName>
</protein>
<proteinExistence type="predicted"/>
<keyword evidence="3" id="KW-1185">Reference proteome</keyword>
<dbReference type="AlphaFoldDB" id="A0A9W7A2U3"/>
<evidence type="ECO:0000256" key="1">
    <source>
        <dbReference type="SAM" id="MobiDB-lite"/>
    </source>
</evidence>
<name>A0A9W7A2U3_9STRA</name>
<dbReference type="OrthoDB" id="10637010at2759"/>
<gene>
    <name evidence="2" type="ORF">TrLO_g13655</name>
</gene>
<feature type="compositionally biased region" description="Acidic residues" evidence="1">
    <location>
        <begin position="84"/>
        <end position="104"/>
    </location>
</feature>
<organism evidence="2 3">
    <name type="scientific">Triparma laevis f. longispina</name>
    <dbReference type="NCBI Taxonomy" id="1714387"/>
    <lineage>
        <taxon>Eukaryota</taxon>
        <taxon>Sar</taxon>
        <taxon>Stramenopiles</taxon>
        <taxon>Ochrophyta</taxon>
        <taxon>Bolidophyceae</taxon>
        <taxon>Parmales</taxon>
        <taxon>Triparmaceae</taxon>
        <taxon>Triparma</taxon>
    </lineage>
</organism>